<evidence type="ECO:0000256" key="1">
    <source>
        <dbReference type="SAM" id="SignalP"/>
    </source>
</evidence>
<gene>
    <name evidence="2" type="ORF">AVEN_26116_1</name>
</gene>
<evidence type="ECO:0000313" key="2">
    <source>
        <dbReference type="EMBL" id="GBN43901.1"/>
    </source>
</evidence>
<reference evidence="2 3" key="1">
    <citation type="journal article" date="2019" name="Sci. Rep.">
        <title>Orb-weaving spider Araneus ventricosus genome elucidates the spidroin gene catalogue.</title>
        <authorList>
            <person name="Kono N."/>
            <person name="Nakamura H."/>
            <person name="Ohtoshi R."/>
            <person name="Moran D.A.P."/>
            <person name="Shinohara A."/>
            <person name="Yoshida Y."/>
            <person name="Fujiwara M."/>
            <person name="Mori M."/>
            <person name="Tomita M."/>
            <person name="Arakawa K."/>
        </authorList>
    </citation>
    <scope>NUCLEOTIDE SEQUENCE [LARGE SCALE GENOMIC DNA]</scope>
</reference>
<protein>
    <recommendedName>
        <fullName evidence="4">Secreted protein</fullName>
    </recommendedName>
</protein>
<accession>A0A4Y2NX88</accession>
<feature type="chain" id="PRO_5021323170" description="Secreted protein" evidence="1">
    <location>
        <begin position="17"/>
        <end position="106"/>
    </location>
</feature>
<feature type="signal peptide" evidence="1">
    <location>
        <begin position="1"/>
        <end position="16"/>
    </location>
</feature>
<dbReference type="Proteomes" id="UP000499080">
    <property type="component" value="Unassembled WGS sequence"/>
</dbReference>
<proteinExistence type="predicted"/>
<evidence type="ECO:0000313" key="3">
    <source>
        <dbReference type="Proteomes" id="UP000499080"/>
    </source>
</evidence>
<sequence>MVHLLFWKLLASVTTGLFRIKNCHVCADSDLFYRHCGWPSVKSFFCARLVSDVRCNSPFTANIKGLALFLMGIKLAGRKHYITFWSFSRHAQVLRLELNDPINHFR</sequence>
<dbReference type="EMBL" id="BGPR01010036">
    <property type="protein sequence ID" value="GBN43901.1"/>
    <property type="molecule type" value="Genomic_DNA"/>
</dbReference>
<keyword evidence="3" id="KW-1185">Reference proteome</keyword>
<organism evidence="2 3">
    <name type="scientific">Araneus ventricosus</name>
    <name type="common">Orbweaver spider</name>
    <name type="synonym">Epeira ventricosa</name>
    <dbReference type="NCBI Taxonomy" id="182803"/>
    <lineage>
        <taxon>Eukaryota</taxon>
        <taxon>Metazoa</taxon>
        <taxon>Ecdysozoa</taxon>
        <taxon>Arthropoda</taxon>
        <taxon>Chelicerata</taxon>
        <taxon>Arachnida</taxon>
        <taxon>Araneae</taxon>
        <taxon>Araneomorphae</taxon>
        <taxon>Entelegynae</taxon>
        <taxon>Araneoidea</taxon>
        <taxon>Araneidae</taxon>
        <taxon>Araneus</taxon>
    </lineage>
</organism>
<dbReference type="AlphaFoldDB" id="A0A4Y2NX88"/>
<comment type="caution">
    <text evidence="2">The sequence shown here is derived from an EMBL/GenBank/DDBJ whole genome shotgun (WGS) entry which is preliminary data.</text>
</comment>
<name>A0A4Y2NX88_ARAVE</name>
<evidence type="ECO:0008006" key="4">
    <source>
        <dbReference type="Google" id="ProtNLM"/>
    </source>
</evidence>
<keyword evidence="1" id="KW-0732">Signal</keyword>